<feature type="transmembrane region" description="Helical" evidence="6">
    <location>
        <begin position="67"/>
        <end position="87"/>
    </location>
</feature>
<keyword evidence="9" id="KW-1185">Reference proteome</keyword>
<feature type="transmembrane region" description="Helical" evidence="6">
    <location>
        <begin position="295"/>
        <end position="314"/>
    </location>
</feature>
<sequence length="399" mass="42622">MPISYRQILLIALLSLFALEIAAEVTTDDKEPLIIRKLSLLKTTIDDQESPIMRQIFEFLFPFGPGWNAILGTFYISSVPNFILAFIPAEINGNTLNTMTAFATGGLLSDVFLHLVPHSFMGEHQGSGVHFVMVEEKRNILIGLGIFVGFAAFFVMEKSLRVLGGEDSHGHSHSIADSVAEVTAQASGIASPSSANGLRLRGHEKSPDHAPLEKIPGSTSANSSSKLSAYLNLFGDFVHNITDGLAMAASFYSSPLIGATTTLACFAHEIPHEISDYSILVRSGFTKKQALQSQFLTAVGAFVGTFMGIAIHNLSTSDAEIESIDLTAGVRQSASGLLGTTVQLSDLVIPFVAGGFLYIGAVAVLPTLLAESKSSSQALREFAAMAFGVLCMFLVAWNE</sequence>
<dbReference type="InterPro" id="IPR003689">
    <property type="entry name" value="ZIP"/>
</dbReference>
<evidence type="ECO:0008006" key="10">
    <source>
        <dbReference type="Google" id="ProtNLM"/>
    </source>
</evidence>
<evidence type="ECO:0000313" key="8">
    <source>
        <dbReference type="EMBL" id="KIM84320.1"/>
    </source>
</evidence>
<evidence type="ECO:0000256" key="3">
    <source>
        <dbReference type="ARBA" id="ARBA00022989"/>
    </source>
</evidence>
<keyword evidence="4 6" id="KW-0472">Membrane</keyword>
<protein>
    <recommendedName>
        <fullName evidence="10">ZIP-like iron-zinc transporter</fullName>
    </recommendedName>
</protein>
<feature type="compositionally biased region" description="Basic and acidic residues" evidence="5">
    <location>
        <begin position="201"/>
        <end position="212"/>
    </location>
</feature>
<dbReference type="GO" id="GO:0006882">
    <property type="term" value="P:intracellular zinc ion homeostasis"/>
    <property type="evidence" value="ECO:0007669"/>
    <property type="project" value="TreeGrafter"/>
</dbReference>
<dbReference type="EMBL" id="KN832988">
    <property type="protein sequence ID" value="KIM84320.1"/>
    <property type="molecule type" value="Genomic_DNA"/>
</dbReference>
<feature type="transmembrane region" description="Helical" evidence="6">
    <location>
        <begin position="382"/>
        <end position="398"/>
    </location>
</feature>
<gene>
    <name evidence="8" type="ORF">PILCRDRAFT_407918</name>
</gene>
<name>A0A0C3FIV0_PILCF</name>
<proteinExistence type="predicted"/>
<dbReference type="Pfam" id="PF02535">
    <property type="entry name" value="Zip"/>
    <property type="match status" value="1"/>
</dbReference>
<organism evidence="8 9">
    <name type="scientific">Piloderma croceum (strain F 1598)</name>
    <dbReference type="NCBI Taxonomy" id="765440"/>
    <lineage>
        <taxon>Eukaryota</taxon>
        <taxon>Fungi</taxon>
        <taxon>Dikarya</taxon>
        <taxon>Basidiomycota</taxon>
        <taxon>Agaricomycotina</taxon>
        <taxon>Agaricomycetes</taxon>
        <taxon>Agaricomycetidae</taxon>
        <taxon>Atheliales</taxon>
        <taxon>Atheliaceae</taxon>
        <taxon>Piloderma</taxon>
    </lineage>
</organism>
<dbReference type="Proteomes" id="UP000054166">
    <property type="component" value="Unassembled WGS sequence"/>
</dbReference>
<keyword evidence="2 6" id="KW-0812">Transmembrane</keyword>
<dbReference type="PANTHER" id="PTHR16950:SF16">
    <property type="entry name" value="ZINC TRANSPORTER ZIP13"/>
    <property type="match status" value="1"/>
</dbReference>
<evidence type="ECO:0000313" key="9">
    <source>
        <dbReference type="Proteomes" id="UP000054166"/>
    </source>
</evidence>
<dbReference type="GO" id="GO:0005385">
    <property type="term" value="F:zinc ion transmembrane transporter activity"/>
    <property type="evidence" value="ECO:0007669"/>
    <property type="project" value="TreeGrafter"/>
</dbReference>
<evidence type="ECO:0000256" key="7">
    <source>
        <dbReference type="SAM" id="SignalP"/>
    </source>
</evidence>
<evidence type="ECO:0000256" key="4">
    <source>
        <dbReference type="ARBA" id="ARBA00023136"/>
    </source>
</evidence>
<feature type="transmembrane region" description="Helical" evidence="6">
    <location>
        <begin position="99"/>
        <end position="120"/>
    </location>
</feature>
<dbReference type="FunCoup" id="A0A0C3FIV0">
    <property type="interactions" value="141"/>
</dbReference>
<dbReference type="PANTHER" id="PTHR16950">
    <property type="entry name" value="ZINC TRANSPORTER SLC39A7 HISTIDINE-RICH MEMBRANE PROTEIN KE4"/>
    <property type="match status" value="1"/>
</dbReference>
<reference evidence="9" key="2">
    <citation type="submission" date="2015-01" db="EMBL/GenBank/DDBJ databases">
        <title>Evolutionary Origins and Diversification of the Mycorrhizal Mutualists.</title>
        <authorList>
            <consortium name="DOE Joint Genome Institute"/>
            <consortium name="Mycorrhizal Genomics Consortium"/>
            <person name="Kohler A."/>
            <person name="Kuo A."/>
            <person name="Nagy L.G."/>
            <person name="Floudas D."/>
            <person name="Copeland A."/>
            <person name="Barry K.W."/>
            <person name="Cichocki N."/>
            <person name="Veneault-Fourrey C."/>
            <person name="LaButti K."/>
            <person name="Lindquist E.A."/>
            <person name="Lipzen A."/>
            <person name="Lundell T."/>
            <person name="Morin E."/>
            <person name="Murat C."/>
            <person name="Riley R."/>
            <person name="Ohm R."/>
            <person name="Sun H."/>
            <person name="Tunlid A."/>
            <person name="Henrissat B."/>
            <person name="Grigoriev I.V."/>
            <person name="Hibbett D.S."/>
            <person name="Martin F."/>
        </authorList>
    </citation>
    <scope>NUCLEOTIDE SEQUENCE [LARGE SCALE GENOMIC DNA]</scope>
    <source>
        <strain evidence="9">F 1598</strain>
    </source>
</reference>
<feature type="transmembrane region" description="Helical" evidence="6">
    <location>
        <begin position="347"/>
        <end position="370"/>
    </location>
</feature>
<feature type="signal peptide" evidence="7">
    <location>
        <begin position="1"/>
        <end position="23"/>
    </location>
</feature>
<keyword evidence="7" id="KW-0732">Signal</keyword>
<keyword evidence="3 6" id="KW-1133">Transmembrane helix</keyword>
<dbReference type="GO" id="GO:0016020">
    <property type="term" value="C:membrane"/>
    <property type="evidence" value="ECO:0007669"/>
    <property type="project" value="UniProtKB-SubCell"/>
</dbReference>
<feature type="transmembrane region" description="Helical" evidence="6">
    <location>
        <begin position="140"/>
        <end position="156"/>
    </location>
</feature>
<dbReference type="InParanoid" id="A0A0C3FIV0"/>
<dbReference type="OrthoDB" id="200954at2759"/>
<evidence type="ECO:0000256" key="6">
    <source>
        <dbReference type="SAM" id="Phobius"/>
    </source>
</evidence>
<feature type="chain" id="PRO_5002174443" description="ZIP-like iron-zinc transporter" evidence="7">
    <location>
        <begin position="24"/>
        <end position="399"/>
    </location>
</feature>
<dbReference type="HOGENOM" id="CLU_015114_0_0_1"/>
<evidence type="ECO:0000256" key="2">
    <source>
        <dbReference type="ARBA" id="ARBA00022692"/>
    </source>
</evidence>
<reference evidence="8 9" key="1">
    <citation type="submission" date="2014-04" db="EMBL/GenBank/DDBJ databases">
        <authorList>
            <consortium name="DOE Joint Genome Institute"/>
            <person name="Kuo A."/>
            <person name="Tarkka M."/>
            <person name="Buscot F."/>
            <person name="Kohler A."/>
            <person name="Nagy L.G."/>
            <person name="Floudas D."/>
            <person name="Copeland A."/>
            <person name="Barry K.W."/>
            <person name="Cichocki N."/>
            <person name="Veneault-Fourrey C."/>
            <person name="LaButti K."/>
            <person name="Lindquist E.A."/>
            <person name="Lipzen A."/>
            <person name="Lundell T."/>
            <person name="Morin E."/>
            <person name="Murat C."/>
            <person name="Sun H."/>
            <person name="Tunlid A."/>
            <person name="Henrissat B."/>
            <person name="Grigoriev I.V."/>
            <person name="Hibbett D.S."/>
            <person name="Martin F."/>
            <person name="Nordberg H.P."/>
            <person name="Cantor M.N."/>
            <person name="Hua S.X."/>
        </authorList>
    </citation>
    <scope>NUCLEOTIDE SEQUENCE [LARGE SCALE GENOMIC DNA]</scope>
    <source>
        <strain evidence="8 9">F 1598</strain>
    </source>
</reference>
<accession>A0A0C3FIV0</accession>
<feature type="region of interest" description="Disordered" evidence="5">
    <location>
        <begin position="190"/>
        <end position="222"/>
    </location>
</feature>
<dbReference type="STRING" id="765440.A0A0C3FIV0"/>
<evidence type="ECO:0000256" key="1">
    <source>
        <dbReference type="ARBA" id="ARBA00004141"/>
    </source>
</evidence>
<dbReference type="AlphaFoldDB" id="A0A0C3FIV0"/>
<evidence type="ECO:0000256" key="5">
    <source>
        <dbReference type="SAM" id="MobiDB-lite"/>
    </source>
</evidence>
<comment type="subcellular location">
    <subcellularLocation>
        <location evidence="1">Membrane</location>
        <topology evidence="1">Multi-pass membrane protein</topology>
    </subcellularLocation>
</comment>